<dbReference type="Proteomes" id="UP000253324">
    <property type="component" value="Unassembled WGS sequence"/>
</dbReference>
<protein>
    <recommendedName>
        <fullName evidence="4">Phosphatidylglycerol lysyltransferase</fullName>
        <ecNumber evidence="3">2.3.2.3</ecNumber>
    </recommendedName>
    <alternativeName>
        <fullName evidence="12">Lysylphosphatidylglycerol synthase</fullName>
    </alternativeName>
</protein>
<evidence type="ECO:0000313" key="16">
    <source>
        <dbReference type="EMBL" id="RCW86417.1"/>
    </source>
</evidence>
<organism evidence="16 17">
    <name type="scientific">Phyllobacterium bourgognense</name>
    <dbReference type="NCBI Taxonomy" id="314236"/>
    <lineage>
        <taxon>Bacteria</taxon>
        <taxon>Pseudomonadati</taxon>
        <taxon>Pseudomonadota</taxon>
        <taxon>Alphaproteobacteria</taxon>
        <taxon>Hyphomicrobiales</taxon>
        <taxon>Phyllobacteriaceae</taxon>
        <taxon>Phyllobacterium</taxon>
    </lineage>
</organism>
<feature type="transmembrane region" description="Helical" evidence="14">
    <location>
        <begin position="472"/>
        <end position="495"/>
    </location>
</feature>
<dbReference type="PANTHER" id="PTHR34697">
    <property type="entry name" value="PHOSPHATIDYLGLYCEROL LYSYLTRANSFERASE"/>
    <property type="match status" value="1"/>
</dbReference>
<evidence type="ECO:0000256" key="9">
    <source>
        <dbReference type="ARBA" id="ARBA00023098"/>
    </source>
</evidence>
<feature type="transmembrane region" description="Helical" evidence="14">
    <location>
        <begin position="177"/>
        <end position="205"/>
    </location>
</feature>
<dbReference type="EMBL" id="QPJM01000002">
    <property type="protein sequence ID" value="RCW86417.1"/>
    <property type="molecule type" value="Genomic_DNA"/>
</dbReference>
<proteinExistence type="inferred from homology"/>
<dbReference type="GO" id="GO:0050071">
    <property type="term" value="F:phosphatidylglycerol lysyltransferase activity"/>
    <property type="evidence" value="ECO:0007669"/>
    <property type="project" value="UniProtKB-EC"/>
</dbReference>
<feature type="transmembrane region" description="Helical" evidence="14">
    <location>
        <begin position="391"/>
        <end position="410"/>
    </location>
</feature>
<dbReference type="OrthoDB" id="145485at2"/>
<dbReference type="RefSeq" id="WP_114428900.1">
    <property type="nucleotide sequence ID" value="NZ_QPJM01000002.1"/>
</dbReference>
<evidence type="ECO:0000259" key="15">
    <source>
        <dbReference type="Pfam" id="PF09924"/>
    </source>
</evidence>
<dbReference type="AlphaFoldDB" id="A0A368Z598"/>
<dbReference type="SUPFAM" id="SSF55729">
    <property type="entry name" value="Acyl-CoA N-acyltransferases (Nat)"/>
    <property type="match status" value="1"/>
</dbReference>
<keyword evidence="6 16" id="KW-0808">Transferase</keyword>
<evidence type="ECO:0000256" key="6">
    <source>
        <dbReference type="ARBA" id="ARBA00022679"/>
    </source>
</evidence>
<keyword evidence="5" id="KW-1003">Cell membrane</keyword>
<feature type="domain" description="Phosphatidylglycerol lysyltransferase C-terminal" evidence="15">
    <location>
        <begin position="565"/>
        <end position="846"/>
    </location>
</feature>
<evidence type="ECO:0000313" key="17">
    <source>
        <dbReference type="Proteomes" id="UP000253324"/>
    </source>
</evidence>
<dbReference type="NCBIfam" id="NF033480">
    <property type="entry name" value="bifunc_MprF"/>
    <property type="match status" value="1"/>
</dbReference>
<name>A0A368Z598_9HYPH</name>
<evidence type="ECO:0000256" key="3">
    <source>
        <dbReference type="ARBA" id="ARBA00012014"/>
    </source>
</evidence>
<keyword evidence="9" id="KW-0443">Lipid metabolism</keyword>
<dbReference type="Pfam" id="PF03706">
    <property type="entry name" value="LPG_synthase_TM"/>
    <property type="match status" value="1"/>
</dbReference>
<comment type="caution">
    <text evidence="16">The sequence shown here is derived from an EMBL/GenBank/DDBJ whole genome shotgun (WGS) entry which is preliminary data.</text>
</comment>
<feature type="transmembrane region" description="Helical" evidence="14">
    <location>
        <begin position="515"/>
        <end position="535"/>
    </location>
</feature>
<dbReference type="GO" id="GO:0005886">
    <property type="term" value="C:plasma membrane"/>
    <property type="evidence" value="ECO:0007669"/>
    <property type="project" value="UniProtKB-SubCell"/>
</dbReference>
<evidence type="ECO:0000256" key="14">
    <source>
        <dbReference type="SAM" id="Phobius"/>
    </source>
</evidence>
<feature type="transmembrane region" description="Helical" evidence="14">
    <location>
        <begin position="69"/>
        <end position="89"/>
    </location>
</feature>
<feature type="transmembrane region" description="Helical" evidence="14">
    <location>
        <begin position="280"/>
        <end position="296"/>
    </location>
</feature>
<keyword evidence="17" id="KW-1185">Reference proteome</keyword>
<feature type="transmembrane region" description="Helical" evidence="14">
    <location>
        <begin position="308"/>
        <end position="328"/>
    </location>
</feature>
<dbReference type="EC" id="2.3.2.3" evidence="3"/>
<dbReference type="GO" id="GO:0055091">
    <property type="term" value="P:phospholipid homeostasis"/>
    <property type="evidence" value="ECO:0007669"/>
    <property type="project" value="TreeGrafter"/>
</dbReference>
<gene>
    <name evidence="16" type="ORF">C7476_102397</name>
</gene>
<keyword evidence="10 14" id="KW-0472">Membrane</keyword>
<reference evidence="16 17" key="1">
    <citation type="submission" date="2018-07" db="EMBL/GenBank/DDBJ databases">
        <title>Genomic Encyclopedia of Type Strains, Phase III (KMG-III): the genomes of soil and plant-associated and newly described type strains.</title>
        <authorList>
            <person name="Whitman W."/>
        </authorList>
    </citation>
    <scope>NUCLEOTIDE SEQUENCE [LARGE SCALE GENOMIC DNA]</scope>
    <source>
        <strain evidence="16 17">31-25a</strain>
    </source>
</reference>
<keyword evidence="11" id="KW-0046">Antibiotic resistance</keyword>
<dbReference type="GO" id="GO:0006629">
    <property type="term" value="P:lipid metabolic process"/>
    <property type="evidence" value="ECO:0007669"/>
    <property type="project" value="UniProtKB-KW"/>
</dbReference>
<accession>A0A368Z598</accession>
<evidence type="ECO:0000256" key="13">
    <source>
        <dbReference type="ARBA" id="ARBA00047540"/>
    </source>
</evidence>
<dbReference type="GO" id="GO:0046677">
    <property type="term" value="P:response to antibiotic"/>
    <property type="evidence" value="ECO:0007669"/>
    <property type="project" value="UniProtKB-KW"/>
</dbReference>
<comment type="subcellular location">
    <subcellularLocation>
        <location evidence="1">Cell membrane</location>
        <topology evidence="1">Multi-pass membrane protein</topology>
    </subcellularLocation>
</comment>
<sequence length="874" mass="94699">MTSIPGNDKQTRRIEARAQSRLPWGKKTKSALFAFFGIAVAVIGLLVLDHLSSGISIRDVKQSLHAIPGSVLLTALFFTFVSFAAVALYDVVAVETIAPGRVPYHISAMAGGAGYAISNALGFSLLTGGALRYRVYAAEGIDIADIGRIIGTSWMAIWFAFTILIAVALVIDPSRIPWIFSFGPVLDQLIGIFVLLAVALLLYWLSRRERTLNIGRLSVRLPSSQGALLQILAGLVDVAAAAATLYVLLPAGSVNSIPAFALVYVVAVALGIISHAPGGIGAFEATIVAGLGLGQNPDAIAALVAYRVIYTLIPFLAAIAGFVVSEVLRRRHLIAGPTISAVRMFEPLIPPLSAGIAFLGGIVLLISAVIPDLHHRLEMLADVLPLPFLEMSHLGASFVGLALLIVARGLARRLWRAWFLALILFSLGAIFALSKAFAWEEALMLALMAGTLLLFRDSFYRKPLGEHFSLSWGWLASVGTTAFAILWLGLFAYRHVEYANELWWEFAWDAQASRFLRVSVLILTVLAAITINTIINGVGRSKLRAQPIPEQVPDLVAMSPSASDALALLGDKRFLMDPKGKGFVMYARSGGSLVSMGEPVGSDDVIADLAWAFRGLADRTGTRTVFYGVGPERLPLFLDMGLTALKLGEVARVDLSDFSLEGSKRQPLRYAARRLEKEGISFEILPKGQTADIMDELRVVSNAWLEMKSGSEKRFSLGSFENAYLSHFDIAVLRKEGGAIVAFANVWRGAGNQEIAVDLMRHVPDASSVIMDGLFANLLMAAKGEGYLWFNLGAAPLSGLSDSHLASRWNRIGSFIYRRGAEFYRFDGLRAFKDKFGPKWTPYYLICPPGLATPRSLIDATNLVSGSPFEVFKR</sequence>
<dbReference type="InterPro" id="IPR022791">
    <property type="entry name" value="L-PG_synthase/AglD"/>
</dbReference>
<feature type="transmembrane region" description="Helical" evidence="14">
    <location>
        <begin position="348"/>
        <end position="371"/>
    </location>
</feature>
<feature type="transmembrane region" description="Helical" evidence="14">
    <location>
        <begin position="30"/>
        <end position="48"/>
    </location>
</feature>
<feature type="transmembrane region" description="Helical" evidence="14">
    <location>
        <begin position="417"/>
        <end position="437"/>
    </location>
</feature>
<dbReference type="InterPro" id="IPR051211">
    <property type="entry name" value="PG_lysyltransferase"/>
</dbReference>
<dbReference type="InterPro" id="IPR024320">
    <property type="entry name" value="LPG_synthase_C"/>
</dbReference>
<evidence type="ECO:0000256" key="1">
    <source>
        <dbReference type="ARBA" id="ARBA00004651"/>
    </source>
</evidence>
<dbReference type="InterPro" id="IPR016181">
    <property type="entry name" value="Acyl_CoA_acyltransferase"/>
</dbReference>
<feature type="transmembrane region" description="Helical" evidence="14">
    <location>
        <begin position="109"/>
        <end position="131"/>
    </location>
</feature>
<evidence type="ECO:0000256" key="7">
    <source>
        <dbReference type="ARBA" id="ARBA00022692"/>
    </source>
</evidence>
<comment type="catalytic activity">
    <reaction evidence="13">
        <text>L-lysyl-tRNA(Lys) + a 1,2-diacyl-sn-glycero-3-phospho-(1'-sn-glycerol) = a 1,2-diacyl-sn-glycero-3-phospho-1'-(3'-O-L-lysyl)-sn-glycerol + tRNA(Lys)</text>
        <dbReference type="Rhea" id="RHEA:10668"/>
        <dbReference type="Rhea" id="RHEA-COMP:9696"/>
        <dbReference type="Rhea" id="RHEA-COMP:9697"/>
        <dbReference type="ChEBI" id="CHEBI:64716"/>
        <dbReference type="ChEBI" id="CHEBI:75792"/>
        <dbReference type="ChEBI" id="CHEBI:78442"/>
        <dbReference type="ChEBI" id="CHEBI:78529"/>
        <dbReference type="EC" id="2.3.2.3"/>
    </reaction>
</comment>
<evidence type="ECO:0000256" key="12">
    <source>
        <dbReference type="ARBA" id="ARBA00031899"/>
    </source>
</evidence>
<evidence type="ECO:0000256" key="11">
    <source>
        <dbReference type="ARBA" id="ARBA00023251"/>
    </source>
</evidence>
<evidence type="ECO:0000256" key="10">
    <source>
        <dbReference type="ARBA" id="ARBA00023136"/>
    </source>
</evidence>
<feature type="transmembrane region" description="Helical" evidence="14">
    <location>
        <begin position="226"/>
        <end position="249"/>
    </location>
</feature>
<keyword evidence="7 14" id="KW-0812">Transmembrane</keyword>
<comment type="similarity">
    <text evidence="2">Belongs to the LPG synthase family.</text>
</comment>
<evidence type="ECO:0000256" key="2">
    <source>
        <dbReference type="ARBA" id="ARBA00008627"/>
    </source>
</evidence>
<feature type="transmembrane region" description="Helical" evidence="14">
    <location>
        <begin position="152"/>
        <end position="171"/>
    </location>
</feature>
<evidence type="ECO:0000256" key="4">
    <source>
        <dbReference type="ARBA" id="ARBA00021546"/>
    </source>
</evidence>
<dbReference type="Pfam" id="PF09924">
    <property type="entry name" value="LPG_synthase_C"/>
    <property type="match status" value="1"/>
</dbReference>
<evidence type="ECO:0000256" key="8">
    <source>
        <dbReference type="ARBA" id="ARBA00022989"/>
    </source>
</evidence>
<evidence type="ECO:0000256" key="5">
    <source>
        <dbReference type="ARBA" id="ARBA00022475"/>
    </source>
</evidence>
<dbReference type="PANTHER" id="PTHR34697:SF2">
    <property type="entry name" value="PHOSPHATIDYLGLYCEROL LYSYLTRANSFERASE"/>
    <property type="match status" value="1"/>
</dbReference>
<feature type="transmembrane region" description="Helical" evidence="14">
    <location>
        <begin position="255"/>
        <end position="273"/>
    </location>
</feature>
<keyword evidence="8 14" id="KW-1133">Transmembrane helix</keyword>